<reference evidence="11" key="1">
    <citation type="submission" date="2021-03" db="EMBL/GenBank/DDBJ databases">
        <authorList>
            <person name="Tran Van P."/>
        </authorList>
    </citation>
    <scope>NUCLEOTIDE SEQUENCE</scope>
</reference>
<feature type="coiled-coil region" evidence="9">
    <location>
        <begin position="294"/>
        <end position="321"/>
    </location>
</feature>
<name>A0ABN7NK85_TIMPD</name>
<dbReference type="SUPFAM" id="SSF57850">
    <property type="entry name" value="RING/U-box"/>
    <property type="match status" value="2"/>
</dbReference>
<dbReference type="Pfam" id="PF26000">
    <property type="entry name" value="UBA_ARIH2_N"/>
    <property type="match status" value="1"/>
</dbReference>
<organism evidence="11 12">
    <name type="scientific">Timema podura</name>
    <name type="common">Walking stick</name>
    <dbReference type="NCBI Taxonomy" id="61482"/>
    <lineage>
        <taxon>Eukaryota</taxon>
        <taxon>Metazoa</taxon>
        <taxon>Ecdysozoa</taxon>
        <taxon>Arthropoda</taxon>
        <taxon>Hexapoda</taxon>
        <taxon>Insecta</taxon>
        <taxon>Pterygota</taxon>
        <taxon>Neoptera</taxon>
        <taxon>Polyneoptera</taxon>
        <taxon>Phasmatodea</taxon>
        <taxon>Timematodea</taxon>
        <taxon>Timematoidea</taxon>
        <taxon>Timematidae</taxon>
        <taxon>Timema</taxon>
    </lineage>
</organism>
<proteinExistence type="predicted"/>
<keyword evidence="12" id="KW-1185">Reference proteome</keyword>
<feature type="domain" description="RING-type" evidence="10">
    <location>
        <begin position="120"/>
        <end position="347"/>
    </location>
</feature>
<dbReference type="PANTHER" id="PTHR11685">
    <property type="entry name" value="RBR FAMILY RING FINGER AND IBR DOMAIN-CONTAINING"/>
    <property type="match status" value="1"/>
</dbReference>
<keyword evidence="8" id="KW-0862">Zinc</keyword>
<accession>A0ABN7NK85</accession>
<evidence type="ECO:0000256" key="1">
    <source>
        <dbReference type="ARBA" id="ARBA00001798"/>
    </source>
</evidence>
<dbReference type="EC" id="2.3.2.31" evidence="2"/>
<dbReference type="PROSITE" id="PS51873">
    <property type="entry name" value="TRIAD"/>
    <property type="match status" value="1"/>
</dbReference>
<dbReference type="InterPro" id="IPR031127">
    <property type="entry name" value="E3_UB_ligase_RBR"/>
</dbReference>
<keyword evidence="6" id="KW-0863">Zinc-finger</keyword>
<keyword evidence="4" id="KW-0479">Metal-binding</keyword>
<protein>
    <recommendedName>
        <fullName evidence="2">RBR-type E3 ubiquitin transferase</fullName>
        <ecNumber evidence="2">2.3.2.31</ecNumber>
    </recommendedName>
</protein>
<evidence type="ECO:0000256" key="3">
    <source>
        <dbReference type="ARBA" id="ARBA00022679"/>
    </source>
</evidence>
<evidence type="ECO:0000259" key="10">
    <source>
        <dbReference type="PROSITE" id="PS51873"/>
    </source>
</evidence>
<evidence type="ECO:0000256" key="2">
    <source>
        <dbReference type="ARBA" id="ARBA00012251"/>
    </source>
</evidence>
<dbReference type="InterPro" id="IPR002867">
    <property type="entry name" value="IBR_dom"/>
</dbReference>
<keyword evidence="9" id="KW-0175">Coiled coil</keyword>
<evidence type="ECO:0000313" key="12">
    <source>
        <dbReference type="Proteomes" id="UP001153148"/>
    </source>
</evidence>
<comment type="caution">
    <text evidence="11">The sequence shown here is derived from an EMBL/GenBank/DDBJ whole genome shotgun (WGS) entry which is preliminary data.</text>
</comment>
<gene>
    <name evidence="11" type="ORF">TPAB3V08_LOCUS2305</name>
</gene>
<dbReference type="SMART" id="SM00647">
    <property type="entry name" value="IBR"/>
    <property type="match status" value="1"/>
</dbReference>
<keyword evidence="7" id="KW-0833">Ubl conjugation pathway</keyword>
<evidence type="ECO:0000256" key="6">
    <source>
        <dbReference type="ARBA" id="ARBA00022771"/>
    </source>
</evidence>
<dbReference type="CDD" id="cd16773">
    <property type="entry name" value="RING-HC_RBR_TRIAD1"/>
    <property type="match status" value="1"/>
</dbReference>
<keyword evidence="3" id="KW-0808">Transferase</keyword>
<comment type="catalytic activity">
    <reaction evidence="1">
        <text>[E2 ubiquitin-conjugating enzyme]-S-ubiquitinyl-L-cysteine + [acceptor protein]-L-lysine = [E2 ubiquitin-conjugating enzyme]-L-cysteine + [acceptor protein]-N(6)-ubiquitinyl-L-lysine.</text>
        <dbReference type="EC" id="2.3.2.31"/>
    </reaction>
</comment>
<dbReference type="EMBL" id="CAJPIN010002310">
    <property type="protein sequence ID" value="CAG2055299.1"/>
    <property type="molecule type" value="Genomic_DNA"/>
</dbReference>
<dbReference type="InterPro" id="IPR044066">
    <property type="entry name" value="TRIAD_supradom"/>
</dbReference>
<sequence length="347" mass="39786">MSEEEEYDSDMDYSDNDCGYADYYNVADDCDVEIVDPSKMDVEYFVFECLTVEEVERLLNESVESLSNSVQITPSLAKVLLHSHKWCVQDIVLKYRGDSASLLVVSKIKPSRPPAPQTSTHHACDVCMLSHEADNCCGLACGHLFCNLCWSMHFEVQIAQGISTGIACMAQNCEVLAPEDFVLNLLSRPKLREKYQQFAFCDYVQSHPELRFCPGPNCQVVVRAKEPCAKRVICTACSTVFCCKHDFCWMCLGDWKTHGSEYYECSRFKENPNIAQESVLVQAREALKKYLHYYERFEYQQAQLEAEIENLSWKVERAETTHRGELENQMDVAEKRRGTLLKDFLKA</sequence>
<dbReference type="Proteomes" id="UP001153148">
    <property type="component" value="Unassembled WGS sequence"/>
</dbReference>
<dbReference type="Pfam" id="PF01485">
    <property type="entry name" value="IBR"/>
    <property type="match status" value="1"/>
</dbReference>
<dbReference type="Gene3D" id="1.20.120.1750">
    <property type="match status" value="1"/>
</dbReference>
<evidence type="ECO:0000256" key="7">
    <source>
        <dbReference type="ARBA" id="ARBA00022786"/>
    </source>
</evidence>
<evidence type="ECO:0000256" key="9">
    <source>
        <dbReference type="SAM" id="Coils"/>
    </source>
</evidence>
<evidence type="ECO:0000313" key="11">
    <source>
        <dbReference type="EMBL" id="CAG2055299.1"/>
    </source>
</evidence>
<evidence type="ECO:0000256" key="4">
    <source>
        <dbReference type="ARBA" id="ARBA00022723"/>
    </source>
</evidence>
<evidence type="ECO:0000256" key="8">
    <source>
        <dbReference type="ARBA" id="ARBA00022833"/>
    </source>
</evidence>
<evidence type="ECO:0000256" key="5">
    <source>
        <dbReference type="ARBA" id="ARBA00022737"/>
    </source>
</evidence>
<keyword evidence="5" id="KW-0677">Repeat</keyword>